<evidence type="ECO:0000259" key="23">
    <source>
        <dbReference type="PROSITE" id="PS51726"/>
    </source>
</evidence>
<dbReference type="GO" id="GO:0106226">
    <property type="term" value="F:peptide 2-hydroxyisobutyryltransferase activity"/>
    <property type="evidence" value="ECO:0007669"/>
    <property type="project" value="RHEA"/>
</dbReference>
<evidence type="ECO:0000256" key="1">
    <source>
        <dbReference type="ARBA" id="ARBA00004123"/>
    </source>
</evidence>
<comment type="subcellular location">
    <subcellularLocation>
        <location evidence="1">Nucleus</location>
    </subcellularLocation>
</comment>
<evidence type="ECO:0000256" key="19">
    <source>
        <dbReference type="PIRSR" id="PIRSR602717-51"/>
    </source>
</evidence>
<dbReference type="InterPro" id="IPR016197">
    <property type="entry name" value="Chromo-like_dom_sf"/>
</dbReference>
<dbReference type="GO" id="GO:0140064">
    <property type="term" value="F:peptide crotonyltransferase activity"/>
    <property type="evidence" value="ECO:0007669"/>
    <property type="project" value="RHEA"/>
</dbReference>
<evidence type="ECO:0000256" key="10">
    <source>
        <dbReference type="ARBA" id="ARBA00023015"/>
    </source>
</evidence>
<comment type="catalytic activity">
    <reaction evidence="18">
        <text>L-lysyl-[histone] + acetyl-CoA = N(6)-acetyl-L-lysyl-[histone] + CoA + H(+)</text>
        <dbReference type="Rhea" id="RHEA:21992"/>
        <dbReference type="Rhea" id="RHEA-COMP:9845"/>
        <dbReference type="Rhea" id="RHEA-COMP:11338"/>
        <dbReference type="ChEBI" id="CHEBI:15378"/>
        <dbReference type="ChEBI" id="CHEBI:29969"/>
        <dbReference type="ChEBI" id="CHEBI:57287"/>
        <dbReference type="ChEBI" id="CHEBI:57288"/>
        <dbReference type="ChEBI" id="CHEBI:61930"/>
        <dbReference type="EC" id="2.3.1.48"/>
    </reaction>
    <physiologicalReaction direction="left-to-right" evidence="18">
        <dbReference type="Rhea" id="RHEA:21993"/>
    </physiologicalReaction>
</comment>
<dbReference type="Gene3D" id="1.10.10.10">
    <property type="entry name" value="Winged helix-like DNA-binding domain superfamily/Winged helix DNA-binding domain"/>
    <property type="match status" value="1"/>
</dbReference>
<evidence type="ECO:0000256" key="9">
    <source>
        <dbReference type="ARBA" id="ARBA00022990"/>
    </source>
</evidence>
<accession>A0A507CT44</accession>
<dbReference type="InterPro" id="IPR036388">
    <property type="entry name" value="WH-like_DNA-bd_sf"/>
</dbReference>
<evidence type="ECO:0000256" key="16">
    <source>
        <dbReference type="ARBA" id="ARBA00047752"/>
    </source>
</evidence>
<evidence type="ECO:0000256" key="7">
    <source>
        <dbReference type="ARBA" id="ARBA00022771"/>
    </source>
</evidence>
<dbReference type="OrthoDB" id="787137at2759"/>
<dbReference type="InterPro" id="IPR002717">
    <property type="entry name" value="HAT_MYST-type"/>
</dbReference>
<evidence type="ECO:0000256" key="17">
    <source>
        <dbReference type="ARBA" id="ARBA00047787"/>
    </source>
</evidence>
<dbReference type="SUPFAM" id="SSF55729">
    <property type="entry name" value="Acyl-CoA N-acyltransferases (Nat)"/>
    <property type="match status" value="1"/>
</dbReference>
<dbReference type="GO" id="GO:0008270">
    <property type="term" value="F:zinc ion binding"/>
    <property type="evidence" value="ECO:0007669"/>
    <property type="project" value="UniProtKB-KW"/>
</dbReference>
<dbReference type="FunFam" id="1.10.10.10:FF:000022">
    <property type="entry name" value="Histone acetyltransferase"/>
    <property type="match status" value="1"/>
</dbReference>
<keyword evidence="7 20" id="KW-0863">Zinc-finger</keyword>
<dbReference type="GO" id="GO:0005634">
    <property type="term" value="C:nucleus"/>
    <property type="evidence" value="ECO:0007669"/>
    <property type="project" value="UniProtKB-SubCell"/>
</dbReference>
<dbReference type="PROSITE" id="PS50157">
    <property type="entry name" value="ZINC_FINGER_C2H2_2"/>
    <property type="match status" value="1"/>
</dbReference>
<dbReference type="SUPFAM" id="SSF57667">
    <property type="entry name" value="beta-beta-alpha zinc fingers"/>
    <property type="match status" value="1"/>
</dbReference>
<dbReference type="Gene3D" id="3.30.60.60">
    <property type="entry name" value="N-acetyl transferase-like"/>
    <property type="match status" value="1"/>
</dbReference>
<keyword evidence="11" id="KW-0804">Transcription</keyword>
<dbReference type="Pfam" id="PF01853">
    <property type="entry name" value="MOZ_SAS"/>
    <property type="match status" value="1"/>
</dbReference>
<evidence type="ECO:0000256" key="18">
    <source>
        <dbReference type="ARBA" id="ARBA00048940"/>
    </source>
</evidence>
<feature type="region of interest" description="Disordered" evidence="21">
    <location>
        <begin position="71"/>
        <end position="118"/>
    </location>
</feature>
<keyword evidence="10" id="KW-0805">Transcription regulation</keyword>
<evidence type="ECO:0000259" key="22">
    <source>
        <dbReference type="PROSITE" id="PS50157"/>
    </source>
</evidence>
<dbReference type="FunFam" id="3.30.60.60:FF:000001">
    <property type="entry name" value="Histone acetyltransferase"/>
    <property type="match status" value="1"/>
</dbReference>
<feature type="region of interest" description="Disordered" evidence="21">
    <location>
        <begin position="981"/>
        <end position="1005"/>
    </location>
</feature>
<dbReference type="PROSITE" id="PS51726">
    <property type="entry name" value="MYST_HAT"/>
    <property type="match status" value="1"/>
</dbReference>
<evidence type="ECO:0000256" key="14">
    <source>
        <dbReference type="ARBA" id="ARBA00045805"/>
    </source>
</evidence>
<comment type="function">
    <text evidence="14">Catalytic component of the NuA4 histone acetyltransferase (HAT) complex which is involved in epigenetic transcriptional activation of selected genes principally by acetylation of nucleosomal histones H4, H3, H2B, H2A and H2A variant H2A.Z. Acetylates histone H4 to form H4K5ac, H4K8ac, H4K12ac and H4K16ac, histone H3 to form H3K14ac, and histone H2A to form H2AK4ac and H2AK7ac. The NuA4 complex is involved in the DNA damage response and is required for chromosome segregation. The NuA4 complex plays a direct role in repair of DNA double-strand breaks (DSBs) through homologous recombination. Recruitment to promoters depends on H3K4me. Also acetylates non-histone proteins. In addition to protein acetyltransferase, can use different acyl-CoA substrates, such as 2-hydroxyisobutanoyl-CoA (2-hydroxyisobutyryl-CoA) or (2E)-butenoyl-CoA (crotonyl-CoA), and is able to mediate protein 2-hydroxyisobutyrylation and crotonylation, respectively.</text>
</comment>
<evidence type="ECO:0000256" key="3">
    <source>
        <dbReference type="ARBA" id="ARBA00013184"/>
    </source>
</evidence>
<keyword evidence="5" id="KW-0479">Metal-binding</keyword>
<evidence type="ECO:0000256" key="13">
    <source>
        <dbReference type="ARBA" id="ARBA00023315"/>
    </source>
</evidence>
<dbReference type="GO" id="GO:0046972">
    <property type="term" value="F:histone H4K16 acetyltransferase activity"/>
    <property type="evidence" value="ECO:0007669"/>
    <property type="project" value="TreeGrafter"/>
</dbReference>
<feature type="compositionally biased region" description="Polar residues" evidence="21">
    <location>
        <begin position="859"/>
        <end position="870"/>
    </location>
</feature>
<evidence type="ECO:0000256" key="21">
    <source>
        <dbReference type="SAM" id="MobiDB-lite"/>
    </source>
</evidence>
<keyword evidence="6" id="KW-0677">Repeat</keyword>
<dbReference type="Pfam" id="PF11717">
    <property type="entry name" value="Tudor-knot"/>
    <property type="match status" value="1"/>
</dbReference>
<dbReference type="Pfam" id="PF00096">
    <property type="entry name" value="zf-C2H2"/>
    <property type="match status" value="1"/>
</dbReference>
<dbReference type="Gene3D" id="2.30.30.140">
    <property type="match status" value="1"/>
</dbReference>
<evidence type="ECO:0000256" key="11">
    <source>
        <dbReference type="ARBA" id="ARBA00023163"/>
    </source>
</evidence>
<feature type="active site" description="Proton donor/acceptor" evidence="19">
    <location>
        <position position="318"/>
    </location>
</feature>
<comment type="similarity">
    <text evidence="2">Belongs to the MYST (SAS/MOZ) family.</text>
</comment>
<evidence type="ECO:0000256" key="6">
    <source>
        <dbReference type="ARBA" id="ARBA00022737"/>
    </source>
</evidence>
<dbReference type="Pfam" id="PF17772">
    <property type="entry name" value="zf-MYST"/>
    <property type="match status" value="1"/>
</dbReference>
<keyword evidence="4" id="KW-0808">Transferase</keyword>
<feature type="domain" description="C2H2-type" evidence="22">
    <location>
        <begin position="1055"/>
        <end position="1082"/>
    </location>
</feature>
<feature type="compositionally biased region" description="Polar residues" evidence="21">
    <location>
        <begin position="1175"/>
        <end position="1204"/>
    </location>
</feature>
<dbReference type="InterPro" id="IPR025995">
    <property type="entry name" value="Tudor-knot"/>
</dbReference>
<dbReference type="GO" id="GO:0006355">
    <property type="term" value="P:regulation of DNA-templated transcription"/>
    <property type="evidence" value="ECO:0007669"/>
    <property type="project" value="InterPro"/>
</dbReference>
<dbReference type="FunFam" id="3.30.160.60:FF:000145">
    <property type="entry name" value="Zinc finger protein 574"/>
    <property type="match status" value="1"/>
</dbReference>
<dbReference type="PANTHER" id="PTHR10615:SF219">
    <property type="entry name" value="HISTONE ACETYLTRANSFERASE KAT5"/>
    <property type="match status" value="1"/>
</dbReference>
<sequence>MPMKSNRKQQLEPPRLNGCYMVEWRGSRHKAKIVEVRGQLPNGDPAEYYVHYIGQDRRLDEWIEPDVIDRQIIPDPSSGLTTASPNNDESEDSSPQPDADDGKKVTRNMKRKFDEMNYGKGEGDRDLVELEREREEATKVRNIETIYFGKYKIETWYFSPYPEEYKDQKILYICEFCLKYMRLSESMMQHRKTCNRRKPPGHLVYQNDPIKVYEVDGKDEKLYCQNLCLLSKLFLDHKTVYYDIESFYFYVLTESEKSKGREQDHIVGYFSKEKQSPDDYNLACILTLPPFQRRGFGRMLIEFSYELSKVDGKVGSPERPLSDLGMVGYRSYWQSVLMSMLRTKQGCTMTLKELSAATSIRVEDIVSTLSSMSMVRYWKGENVICVTPAMVADFLDKHPMRLEPIIDAKKIHSSSILGSHSPSCIHSSLEITNCKSSRNPAFAYEATRHSRRRLKRYTVLMTTLNAPNTFGRPGYDTTGAAVLSMPYHHQQLGRPTPNMINPSPNDYGMAPQFSSMGVGMRPNNSRPSVADVPLPQPLLPTIILPEFDQRQTQKLLDMEYIIPRTQQVGALSQNTVPTGINDLGYTYLTKYPSNSENDARTTLSGCYPTVVATFPTPASIPVPINVPMAQQLAKPTIQYNPVVYVDAATGRYFSSTVGTQLPSAASSQPLASFQAPIVPCSNAVGPPQFIPPQYVNPGSAPAPAVVHPSTINTLSQTYAVADVQPVAEAYTTGVCTPATYASVPHGYNGAIKSWNAANSTLLSGTPAPIYKSEAADMCRGASINSYHGNTTNMSANGTNIPSQILTTSGTEPAIYVYSVSNPYIQLHHSKQSGFPHPASTLVNNTLNLNISNPQSISISTSYNPTSSMGSKASDGGWDHVVNQQPQPQQQQQQFTPPPQAMLSSSSSMQRPLTSGYSSDGALLGMSRGPEMIGSMSDGSITARLPDNYAPMNDNTTMPPAIQHLFAPAGTTHISSRRRDAFMTKPPASPYSSIGRSSPYYDSEDSYGNNKMRYPMGGPLRKRGLLTRSTDSISEEPATGAVAEDLRIRCEMSRKYVCGICQRRFTRPSSLKTHMHSHTGERPYVCTNDGCTKRFSVLSNLRRHCKTCLVKSVAQRQSFNSIPSLCSSSSSGFSTYGSLGSQRSYHSGDKAGERGSGSWSGSDNQPLDSPGYKGSAESTSVSLGNYSSCDNGSSSGGENDMSNSDDSWDATESGDERSF</sequence>
<evidence type="ECO:0000256" key="15">
    <source>
        <dbReference type="ARBA" id="ARBA00047557"/>
    </source>
</evidence>
<feature type="compositionally biased region" description="Polar residues" evidence="21">
    <location>
        <begin position="1156"/>
        <end position="1166"/>
    </location>
</feature>
<feature type="compositionally biased region" description="Polar residues" evidence="21">
    <location>
        <begin position="901"/>
        <end position="917"/>
    </location>
</feature>
<evidence type="ECO:0000256" key="8">
    <source>
        <dbReference type="ARBA" id="ARBA00022833"/>
    </source>
</evidence>
<comment type="caution">
    <text evidence="24">The sequence shown here is derived from an EMBL/GenBank/DDBJ whole genome shotgun (WGS) entry which is preliminary data.</text>
</comment>
<evidence type="ECO:0000256" key="12">
    <source>
        <dbReference type="ARBA" id="ARBA00023242"/>
    </source>
</evidence>
<feature type="compositionally biased region" description="Low complexity" evidence="21">
    <location>
        <begin position="883"/>
        <end position="894"/>
    </location>
</feature>
<dbReference type="SMART" id="SM00355">
    <property type="entry name" value="ZnF_C2H2"/>
    <property type="match status" value="3"/>
</dbReference>
<dbReference type="InterPro" id="IPR036236">
    <property type="entry name" value="Znf_C2H2_sf"/>
</dbReference>
<dbReference type="EC" id="2.3.1.48" evidence="3"/>
<dbReference type="InterPro" id="IPR016181">
    <property type="entry name" value="Acyl_CoA_acyltransferase"/>
</dbReference>
<evidence type="ECO:0000256" key="5">
    <source>
        <dbReference type="ARBA" id="ARBA00022723"/>
    </source>
</evidence>
<proteinExistence type="inferred from homology"/>
<evidence type="ECO:0000313" key="25">
    <source>
        <dbReference type="Proteomes" id="UP000320475"/>
    </source>
</evidence>
<dbReference type="GO" id="GO:0035267">
    <property type="term" value="C:NuA4 histone acetyltransferase complex"/>
    <property type="evidence" value="ECO:0007669"/>
    <property type="project" value="TreeGrafter"/>
</dbReference>
<evidence type="ECO:0000256" key="20">
    <source>
        <dbReference type="PROSITE-ProRule" id="PRU00042"/>
    </source>
</evidence>
<dbReference type="SUPFAM" id="SSF54160">
    <property type="entry name" value="Chromo domain-like"/>
    <property type="match status" value="1"/>
</dbReference>
<keyword evidence="9" id="KW-0007">Acetylation</keyword>
<keyword evidence="13" id="KW-0012">Acyltransferase</keyword>
<dbReference type="PROSITE" id="PS00028">
    <property type="entry name" value="ZINC_FINGER_C2H2_1"/>
    <property type="match status" value="1"/>
</dbReference>
<dbReference type="PANTHER" id="PTHR10615">
    <property type="entry name" value="HISTONE ACETYLTRANSFERASE"/>
    <property type="match status" value="1"/>
</dbReference>
<feature type="region of interest" description="Disordered" evidence="21">
    <location>
        <begin position="859"/>
        <end position="930"/>
    </location>
</feature>
<keyword evidence="8" id="KW-0862">Zinc</keyword>
<comment type="catalytic activity">
    <reaction evidence="15">
        <text>2-hydroxyisobutanoyl-CoA + L-lysyl-[protein] = N(6)-(2-hydroxyisobutanoyl)-L-lysyl-[protein] + CoA + H(+)</text>
        <dbReference type="Rhea" id="RHEA:24180"/>
        <dbReference type="Rhea" id="RHEA-COMP:9752"/>
        <dbReference type="Rhea" id="RHEA-COMP:15921"/>
        <dbReference type="ChEBI" id="CHEBI:15378"/>
        <dbReference type="ChEBI" id="CHEBI:29969"/>
        <dbReference type="ChEBI" id="CHEBI:57287"/>
        <dbReference type="ChEBI" id="CHEBI:131780"/>
        <dbReference type="ChEBI" id="CHEBI:144968"/>
    </reaction>
    <physiologicalReaction direction="left-to-right" evidence="15">
        <dbReference type="Rhea" id="RHEA:24181"/>
    </physiologicalReaction>
</comment>
<dbReference type="AlphaFoldDB" id="A0A507CT44"/>
<dbReference type="Proteomes" id="UP000320475">
    <property type="component" value="Unassembled WGS sequence"/>
</dbReference>
<dbReference type="CDD" id="cd04301">
    <property type="entry name" value="NAT_SF"/>
    <property type="match status" value="1"/>
</dbReference>
<dbReference type="InterPro" id="IPR050603">
    <property type="entry name" value="MYST_HAT"/>
</dbReference>
<dbReference type="VEuPathDB" id="FungiDB:SeMB42_g01680"/>
<comment type="catalytic activity">
    <reaction evidence="17">
        <text>L-lysyl-[protein] + acetyl-CoA = N(6)-acetyl-L-lysyl-[protein] + CoA + H(+)</text>
        <dbReference type="Rhea" id="RHEA:45948"/>
        <dbReference type="Rhea" id="RHEA-COMP:9752"/>
        <dbReference type="Rhea" id="RHEA-COMP:10731"/>
        <dbReference type="ChEBI" id="CHEBI:15378"/>
        <dbReference type="ChEBI" id="CHEBI:29969"/>
        <dbReference type="ChEBI" id="CHEBI:57287"/>
        <dbReference type="ChEBI" id="CHEBI:57288"/>
        <dbReference type="ChEBI" id="CHEBI:61930"/>
    </reaction>
    <physiologicalReaction direction="left-to-right" evidence="17">
        <dbReference type="Rhea" id="RHEA:45949"/>
    </physiologicalReaction>
</comment>
<protein>
    <recommendedName>
        <fullName evidence="3">histone acetyltransferase</fullName>
        <ecNumber evidence="3">2.3.1.48</ecNumber>
    </recommendedName>
</protein>
<reference evidence="24 25" key="1">
    <citation type="journal article" date="2019" name="Sci. Rep.">
        <title>Comparative genomics of chytrid fungi reveal insights into the obligate biotrophic and pathogenic lifestyle of Synchytrium endobioticum.</title>
        <authorList>
            <person name="van de Vossenberg B.T.L.H."/>
            <person name="Warris S."/>
            <person name="Nguyen H.D.T."/>
            <person name="van Gent-Pelzer M.P.E."/>
            <person name="Joly D.L."/>
            <person name="van de Geest H.C."/>
            <person name="Bonants P.J.M."/>
            <person name="Smith D.S."/>
            <person name="Levesque C.A."/>
            <person name="van der Lee T.A.J."/>
        </authorList>
    </citation>
    <scope>NUCLEOTIDE SEQUENCE [LARGE SCALE GENOMIC DNA]</scope>
    <source>
        <strain evidence="24 25">LEV6574</strain>
    </source>
</reference>
<evidence type="ECO:0000256" key="4">
    <source>
        <dbReference type="ARBA" id="ARBA00022679"/>
    </source>
</evidence>
<evidence type="ECO:0000256" key="2">
    <source>
        <dbReference type="ARBA" id="ARBA00010107"/>
    </source>
</evidence>
<dbReference type="Gene3D" id="3.30.160.60">
    <property type="entry name" value="Classic Zinc Finger"/>
    <property type="match status" value="2"/>
</dbReference>
<comment type="catalytic activity">
    <reaction evidence="16">
        <text>(2E)-butenoyl-CoA + L-lysyl-[protein] = N(6)-(2E)-butenoyl-L-lysyl-[protein] + CoA + H(+)</text>
        <dbReference type="Rhea" id="RHEA:53908"/>
        <dbReference type="Rhea" id="RHEA-COMP:9752"/>
        <dbReference type="Rhea" id="RHEA-COMP:13707"/>
        <dbReference type="ChEBI" id="CHEBI:15378"/>
        <dbReference type="ChEBI" id="CHEBI:29969"/>
        <dbReference type="ChEBI" id="CHEBI:57287"/>
        <dbReference type="ChEBI" id="CHEBI:57332"/>
        <dbReference type="ChEBI" id="CHEBI:137954"/>
    </reaction>
    <physiologicalReaction direction="left-to-right" evidence="16">
        <dbReference type="Rhea" id="RHEA:53909"/>
    </physiologicalReaction>
</comment>
<feature type="domain" description="MYST-type HAT" evidence="23">
    <location>
        <begin position="138"/>
        <end position="404"/>
    </location>
</feature>
<dbReference type="InterPro" id="IPR013087">
    <property type="entry name" value="Znf_C2H2_type"/>
</dbReference>
<organism evidence="24 25">
    <name type="scientific">Synchytrium endobioticum</name>
    <dbReference type="NCBI Taxonomy" id="286115"/>
    <lineage>
        <taxon>Eukaryota</taxon>
        <taxon>Fungi</taxon>
        <taxon>Fungi incertae sedis</taxon>
        <taxon>Chytridiomycota</taxon>
        <taxon>Chytridiomycota incertae sedis</taxon>
        <taxon>Chytridiomycetes</taxon>
        <taxon>Synchytriales</taxon>
        <taxon>Synchytriaceae</taxon>
        <taxon>Synchytrium</taxon>
    </lineage>
</organism>
<keyword evidence="12" id="KW-0539">Nucleus</keyword>
<dbReference type="FunFam" id="3.40.630.30:FF:000002">
    <property type="entry name" value="Histone acetyltransferase"/>
    <property type="match status" value="1"/>
</dbReference>
<feature type="region of interest" description="Disordered" evidence="21">
    <location>
        <begin position="1143"/>
        <end position="1218"/>
    </location>
</feature>
<gene>
    <name evidence="24" type="ORF">SeLEV6574_g05648</name>
</gene>
<dbReference type="Gene3D" id="3.40.630.30">
    <property type="match status" value="1"/>
</dbReference>
<evidence type="ECO:0000313" key="24">
    <source>
        <dbReference type="EMBL" id="TPX42344.1"/>
    </source>
</evidence>
<name>A0A507CT44_9FUNG</name>
<dbReference type="InterPro" id="IPR040706">
    <property type="entry name" value="Zf-MYST"/>
</dbReference>
<dbReference type="EMBL" id="QEAM01000275">
    <property type="protein sequence ID" value="TPX42344.1"/>
    <property type="molecule type" value="Genomic_DNA"/>
</dbReference>
<feature type="compositionally biased region" description="Polar residues" evidence="21">
    <location>
        <begin position="78"/>
        <end position="87"/>
    </location>
</feature>